<dbReference type="Proteomes" id="UP000006057">
    <property type="component" value="Chromosome"/>
</dbReference>
<organism evidence="4 5">
    <name type="scientific">Mycolicibacterium chubuense (strain NBB4)</name>
    <name type="common">Mycobacterium chubuense</name>
    <dbReference type="NCBI Taxonomy" id="710421"/>
    <lineage>
        <taxon>Bacteria</taxon>
        <taxon>Bacillati</taxon>
        <taxon>Actinomycetota</taxon>
        <taxon>Actinomycetes</taxon>
        <taxon>Mycobacteriales</taxon>
        <taxon>Mycobacteriaceae</taxon>
        <taxon>Mycolicibacterium</taxon>
    </lineage>
</organism>
<feature type="region of interest" description="Disordered" evidence="2">
    <location>
        <begin position="35"/>
        <end position="117"/>
    </location>
</feature>
<keyword evidence="5" id="KW-1185">Reference proteome</keyword>
<evidence type="ECO:0000256" key="2">
    <source>
        <dbReference type="SAM" id="MobiDB-lite"/>
    </source>
</evidence>
<dbReference type="RefSeq" id="WP_014814643.1">
    <property type="nucleotide sequence ID" value="NC_018027.1"/>
</dbReference>
<dbReference type="PANTHER" id="PTHR48081">
    <property type="entry name" value="AB HYDROLASE SUPERFAMILY PROTEIN C4A8.06C"/>
    <property type="match status" value="1"/>
</dbReference>
<feature type="compositionally biased region" description="Low complexity" evidence="2">
    <location>
        <begin position="35"/>
        <end position="50"/>
    </location>
</feature>
<dbReference type="PANTHER" id="PTHR48081:SF8">
    <property type="entry name" value="ALPHA_BETA HYDROLASE FOLD-3 DOMAIN-CONTAINING PROTEIN-RELATED"/>
    <property type="match status" value="1"/>
</dbReference>
<evidence type="ECO:0000256" key="1">
    <source>
        <dbReference type="ARBA" id="ARBA00022801"/>
    </source>
</evidence>
<protein>
    <submittedName>
        <fullName evidence="4">Esterase/lipase</fullName>
    </submittedName>
</protein>
<dbReference type="Pfam" id="PF07859">
    <property type="entry name" value="Abhydrolase_3"/>
    <property type="match status" value="1"/>
</dbReference>
<evidence type="ECO:0000313" key="5">
    <source>
        <dbReference type="Proteomes" id="UP000006057"/>
    </source>
</evidence>
<dbReference type="InterPro" id="IPR013094">
    <property type="entry name" value="AB_hydrolase_3"/>
</dbReference>
<feature type="compositionally biased region" description="Basic and acidic residues" evidence="2">
    <location>
        <begin position="70"/>
        <end position="88"/>
    </location>
</feature>
<gene>
    <name evidence="4" type="ordered locus">Mycch_1358</name>
</gene>
<dbReference type="Gene3D" id="3.40.50.1820">
    <property type="entry name" value="alpha/beta hydrolase"/>
    <property type="match status" value="1"/>
</dbReference>
<proteinExistence type="predicted"/>
<dbReference type="HOGENOM" id="CLU_037732_0_0_11"/>
<dbReference type="InterPro" id="IPR029058">
    <property type="entry name" value="AB_hydrolase_fold"/>
</dbReference>
<dbReference type="KEGG" id="mcb:Mycch_1358"/>
<dbReference type="eggNOG" id="COG0657">
    <property type="taxonomic scope" value="Bacteria"/>
</dbReference>
<reference evidence="4 5" key="1">
    <citation type="submission" date="2012-06" db="EMBL/GenBank/DDBJ databases">
        <title>Complete sequence of chromosome of Mycobacterium chubuense NBB4.</title>
        <authorList>
            <consortium name="US DOE Joint Genome Institute"/>
            <person name="Lucas S."/>
            <person name="Han J."/>
            <person name="Lapidus A."/>
            <person name="Cheng J.-F."/>
            <person name="Goodwin L."/>
            <person name="Pitluck S."/>
            <person name="Peters L."/>
            <person name="Mikhailova N."/>
            <person name="Teshima H."/>
            <person name="Detter J.C."/>
            <person name="Han C."/>
            <person name="Tapia R."/>
            <person name="Land M."/>
            <person name="Hauser L."/>
            <person name="Kyrpides N."/>
            <person name="Ivanova N."/>
            <person name="Pagani I."/>
            <person name="Mattes T."/>
            <person name="Holmes A."/>
            <person name="Rutledge P."/>
            <person name="Paulsen I."/>
            <person name="Coleman N."/>
            <person name="Woyke T."/>
        </authorList>
    </citation>
    <scope>NUCLEOTIDE SEQUENCE [LARGE SCALE GENOMIC DNA]</scope>
    <source>
        <strain evidence="4 5">NBB4</strain>
    </source>
</reference>
<dbReference type="PATRIC" id="fig|710421.3.peg.1358"/>
<dbReference type="InterPro" id="IPR050300">
    <property type="entry name" value="GDXG_lipolytic_enzyme"/>
</dbReference>
<accession>I4BFV3</accession>
<sequence precursor="true">MGGGNSAGVVAGFAVAAGVGTAVFMGWGCAVASADDAGGSSAHGAARSASTNDGRPSGVHRVDSANSGVKARDRGASQERTHKDRAPKSEVPAPQRKTTRTSFSSRKVADDTSGAPAVTPQVWSLAAAARREFDPGVGAPTTHAPVDTVTTGQPIETVPPAVYRTLVRKGVATGPLTVTTGPPSLGDRLIVATLRTLRDLGFSVFNEVTGGLSSATPPQFIRRGVSVTQTEVNGWTVWDIAPKKTPSGEYVLALHGGGFVAEANIINWADYAAMARQTGATVVVPIYPLAPPVGTGTVQTLVPPMADYLSALIDQYGADNVSLYGDSAGGTYAMLVAQELVRRCKSDAQCVLSEAEPSRMVLISPVLDPTLSGPIVDNIDDPIIPKPEPGQGPDITGGLDVNDPRVNPISGDDLTGLPPTAIYVGTIERPYPGDLMFRDKLLAQDPNADFTVIIGNGLIHDWALGGIFLNSQTRLWRPTMYRQLGLV</sequence>
<keyword evidence="1" id="KW-0378">Hydrolase</keyword>
<dbReference type="AlphaFoldDB" id="I4BFV3"/>
<evidence type="ECO:0000313" key="4">
    <source>
        <dbReference type="EMBL" id="AFM16160.1"/>
    </source>
</evidence>
<dbReference type="GO" id="GO:0016787">
    <property type="term" value="F:hydrolase activity"/>
    <property type="evidence" value="ECO:0007669"/>
    <property type="project" value="UniProtKB-KW"/>
</dbReference>
<dbReference type="EMBL" id="CP003053">
    <property type="protein sequence ID" value="AFM16160.1"/>
    <property type="molecule type" value="Genomic_DNA"/>
</dbReference>
<evidence type="ECO:0000259" key="3">
    <source>
        <dbReference type="Pfam" id="PF07859"/>
    </source>
</evidence>
<name>I4BFV3_MYCCN</name>
<feature type="domain" description="Alpha/beta hydrolase fold-3" evidence="3">
    <location>
        <begin position="251"/>
        <end position="463"/>
    </location>
</feature>
<dbReference type="SUPFAM" id="SSF53474">
    <property type="entry name" value="alpha/beta-Hydrolases"/>
    <property type="match status" value="1"/>
</dbReference>
<dbReference type="OrthoDB" id="9803828at2"/>
<dbReference type="STRING" id="710421.Mycch_1358"/>